<evidence type="ECO:0000256" key="8">
    <source>
        <dbReference type="ARBA" id="ARBA00022977"/>
    </source>
</evidence>
<evidence type="ECO:0000256" key="3">
    <source>
        <dbReference type="ARBA" id="ARBA00004769"/>
    </source>
</evidence>
<dbReference type="InterPro" id="IPR004399">
    <property type="entry name" value="HMP/HMP-P_kinase_dom"/>
</dbReference>
<comment type="catalytic activity">
    <reaction evidence="2">
        <text>4-amino-2-methyl-5-(phosphooxymethyl)pyrimidine + ATP = 4-amino-2-methyl-5-(diphosphooxymethyl)pyrimidine + ADP</text>
        <dbReference type="Rhea" id="RHEA:19893"/>
        <dbReference type="ChEBI" id="CHEBI:30616"/>
        <dbReference type="ChEBI" id="CHEBI:57841"/>
        <dbReference type="ChEBI" id="CHEBI:58354"/>
        <dbReference type="ChEBI" id="CHEBI:456216"/>
        <dbReference type="EC" id="2.7.4.7"/>
    </reaction>
</comment>
<dbReference type="NCBIfam" id="TIGR00097">
    <property type="entry name" value="HMP-P_kinase"/>
    <property type="match status" value="1"/>
</dbReference>
<dbReference type="EMBL" id="CP126446">
    <property type="protein sequence ID" value="WIF99569.1"/>
    <property type="molecule type" value="Genomic_DNA"/>
</dbReference>
<accession>A0ABY8V3Y4</accession>
<evidence type="ECO:0000256" key="5">
    <source>
        <dbReference type="ARBA" id="ARBA00012135"/>
    </source>
</evidence>
<evidence type="ECO:0000259" key="12">
    <source>
        <dbReference type="Pfam" id="PF08543"/>
    </source>
</evidence>
<comment type="pathway">
    <text evidence="3">Cofactor biosynthesis; thiamine diphosphate biosynthesis; 4-amino-2-methyl-5-diphosphomethylpyrimidine from 5-amino-1-(5-phospho-D-ribosyl)imidazole: step 3/3.</text>
</comment>
<dbReference type="RefSeq" id="WP_231415864.1">
    <property type="nucleotide sequence ID" value="NZ_CP126446.1"/>
</dbReference>
<dbReference type="SUPFAM" id="SSF53613">
    <property type="entry name" value="Ribokinase-like"/>
    <property type="match status" value="1"/>
</dbReference>
<dbReference type="EC" id="2.7.1.49" evidence="5"/>
<keyword evidence="13" id="KW-0418">Kinase</keyword>
<feature type="domain" description="Pyridoxamine kinase/Phosphomethylpyrimidine kinase" evidence="12">
    <location>
        <begin position="14"/>
        <end position="257"/>
    </location>
</feature>
<dbReference type="PANTHER" id="PTHR20858:SF17">
    <property type="entry name" value="HYDROXYMETHYLPYRIMIDINE_PHOSPHOMETHYLPYRIMIDINE KINASE THI20-RELATED"/>
    <property type="match status" value="1"/>
</dbReference>
<evidence type="ECO:0000256" key="11">
    <source>
        <dbReference type="ARBA" id="ARBA00043176"/>
    </source>
</evidence>
<keyword evidence="13" id="KW-0808">Transferase</keyword>
<dbReference type="Gene3D" id="3.40.1190.20">
    <property type="match status" value="1"/>
</dbReference>
<comment type="pathway">
    <text evidence="9">Cofactor biosynthesis; thiamine diphosphate biosynthesis; 4-amino-2-methyl-5-diphosphomethylpyrimidine from 5-amino-1-(5-phospho-D-ribosyl)imidazole: step 2/3.</text>
</comment>
<evidence type="ECO:0000256" key="2">
    <source>
        <dbReference type="ARBA" id="ARBA00000565"/>
    </source>
</evidence>
<comment type="similarity">
    <text evidence="4">Belongs to the ThiD family.</text>
</comment>
<reference evidence="13 14" key="1">
    <citation type="submission" date="2023-05" db="EMBL/GenBank/DDBJ databases">
        <title>Comparative genomics reveals the evidence of polycyclic aromatic hydrocarbons degradation in moderately halophilic genus Pontibacillus.</title>
        <authorList>
            <person name="Yang H."/>
            <person name="Qian Z."/>
        </authorList>
    </citation>
    <scope>NUCLEOTIDE SEQUENCE [LARGE SCALE GENOMIC DNA]</scope>
    <source>
        <strain evidence="14">HN14</strain>
    </source>
</reference>
<dbReference type="Proteomes" id="UP001236652">
    <property type="component" value="Chromosome"/>
</dbReference>
<evidence type="ECO:0000256" key="6">
    <source>
        <dbReference type="ARBA" id="ARBA00012963"/>
    </source>
</evidence>
<gene>
    <name evidence="13" type="primary">thiD</name>
    <name evidence="13" type="ORF">QNI29_07900</name>
</gene>
<organism evidence="13 14">
    <name type="scientific">Pontibacillus chungwhensis</name>
    <dbReference type="NCBI Taxonomy" id="265426"/>
    <lineage>
        <taxon>Bacteria</taxon>
        <taxon>Bacillati</taxon>
        <taxon>Bacillota</taxon>
        <taxon>Bacilli</taxon>
        <taxon>Bacillales</taxon>
        <taxon>Bacillaceae</taxon>
        <taxon>Pontibacillus</taxon>
    </lineage>
</organism>
<dbReference type="Pfam" id="PF08543">
    <property type="entry name" value="Phos_pyr_kin"/>
    <property type="match status" value="1"/>
</dbReference>
<keyword evidence="8" id="KW-0784">Thiamine biosynthesis</keyword>
<evidence type="ECO:0000313" key="13">
    <source>
        <dbReference type="EMBL" id="WIF99569.1"/>
    </source>
</evidence>
<name>A0ABY8V3Y4_9BACI</name>
<dbReference type="InterPro" id="IPR013749">
    <property type="entry name" value="PM/HMP-P_kinase-1"/>
</dbReference>
<dbReference type="GO" id="GO:0008902">
    <property type="term" value="F:hydroxymethylpyrimidine kinase activity"/>
    <property type="evidence" value="ECO:0007669"/>
    <property type="project" value="UniProtKB-EC"/>
</dbReference>
<evidence type="ECO:0000256" key="7">
    <source>
        <dbReference type="ARBA" id="ARBA00019161"/>
    </source>
</evidence>
<evidence type="ECO:0000256" key="4">
    <source>
        <dbReference type="ARBA" id="ARBA00009879"/>
    </source>
</evidence>
<proteinExistence type="inferred from homology"/>
<dbReference type="InterPro" id="IPR029056">
    <property type="entry name" value="Ribokinase-like"/>
</dbReference>
<keyword evidence="14" id="KW-1185">Reference proteome</keyword>
<protein>
    <recommendedName>
        <fullName evidence="7">Hydroxymethylpyrimidine/phosphomethylpyrimidine kinase</fullName>
        <ecNumber evidence="5">2.7.1.49</ecNumber>
        <ecNumber evidence="6">2.7.4.7</ecNumber>
    </recommendedName>
    <alternativeName>
        <fullName evidence="10">Hydroxymethylpyrimidine kinase</fullName>
    </alternativeName>
    <alternativeName>
        <fullName evidence="11">Hydroxymethylpyrimidine phosphate kinase</fullName>
    </alternativeName>
</protein>
<evidence type="ECO:0000256" key="10">
    <source>
        <dbReference type="ARBA" id="ARBA00042102"/>
    </source>
</evidence>
<dbReference type="GO" id="GO:0008972">
    <property type="term" value="F:phosphomethylpyrimidine kinase activity"/>
    <property type="evidence" value="ECO:0007669"/>
    <property type="project" value="UniProtKB-EC"/>
</dbReference>
<dbReference type="CDD" id="cd01169">
    <property type="entry name" value="HMPP_kinase"/>
    <property type="match status" value="1"/>
</dbReference>
<comment type="catalytic activity">
    <reaction evidence="1">
        <text>4-amino-5-hydroxymethyl-2-methylpyrimidine + ATP = 4-amino-2-methyl-5-(phosphooxymethyl)pyrimidine + ADP + H(+)</text>
        <dbReference type="Rhea" id="RHEA:23096"/>
        <dbReference type="ChEBI" id="CHEBI:15378"/>
        <dbReference type="ChEBI" id="CHEBI:16892"/>
        <dbReference type="ChEBI" id="CHEBI:30616"/>
        <dbReference type="ChEBI" id="CHEBI:58354"/>
        <dbReference type="ChEBI" id="CHEBI:456216"/>
        <dbReference type="EC" id="2.7.1.49"/>
    </reaction>
</comment>
<evidence type="ECO:0000256" key="9">
    <source>
        <dbReference type="ARBA" id="ARBA00037917"/>
    </source>
</evidence>
<dbReference type="PANTHER" id="PTHR20858">
    <property type="entry name" value="PHOSPHOMETHYLPYRIMIDINE KINASE"/>
    <property type="match status" value="1"/>
</dbReference>
<evidence type="ECO:0000313" key="14">
    <source>
        <dbReference type="Proteomes" id="UP001236652"/>
    </source>
</evidence>
<dbReference type="EC" id="2.7.4.7" evidence="6"/>
<evidence type="ECO:0000256" key="1">
    <source>
        <dbReference type="ARBA" id="ARBA00000151"/>
    </source>
</evidence>
<sequence>MRSVKGALTIAGTDPSGGAGIQADLKTFQELDVYGMSVITSVVAQNTMGVRGVRHLEADFIKQQLEAVTDDMPVQAVKTGMIANAKMIETIANHLRPLHLPLCVDPVMIAQSGDALVDDKALQTMRDQLLPLATIVTPNIPEAEALTGNSVKSEEDRKEAAKRIVHEFGSSAVVIKGGHLNGEATDLFYDGTRFETFTSPRFETKHTHGTGCTFAAAITAELAKGESLKEAVKTAKSFITLAIHHTLEIGQGQGPTNHWAYKETIRKGEYV</sequence>